<evidence type="ECO:0000256" key="8">
    <source>
        <dbReference type="PIRSR" id="PIRSR006809-2"/>
    </source>
</evidence>
<dbReference type="SUPFAM" id="SSF52540">
    <property type="entry name" value="P-loop containing nucleoside triphosphate hydrolases"/>
    <property type="match status" value="1"/>
</dbReference>
<dbReference type="Gene3D" id="3.40.50.300">
    <property type="entry name" value="P-loop containing nucleotide triphosphate hydrolases"/>
    <property type="match status" value="1"/>
</dbReference>
<dbReference type="InterPro" id="IPR006073">
    <property type="entry name" value="GTP-bd"/>
</dbReference>
<reference evidence="10" key="1">
    <citation type="submission" date="2020-10" db="EMBL/GenBank/DDBJ databases">
        <authorList>
            <person name="Gilroy R."/>
        </authorList>
    </citation>
    <scope>NUCLEOTIDE SEQUENCE</scope>
    <source>
        <strain evidence="10">ChiHcec3-6078</strain>
    </source>
</reference>
<dbReference type="InterPro" id="IPR045498">
    <property type="entry name" value="HflX_C"/>
</dbReference>
<dbReference type="PRINTS" id="PR00326">
    <property type="entry name" value="GTP1OBG"/>
</dbReference>
<feature type="binding site" evidence="7">
    <location>
        <begin position="349"/>
        <end position="351"/>
    </location>
    <ligand>
        <name>GTP</name>
        <dbReference type="ChEBI" id="CHEBI:37565"/>
    </ligand>
</feature>
<comment type="caution">
    <text evidence="10">The sequence shown here is derived from an EMBL/GenBank/DDBJ whole genome shotgun (WGS) entry which is preliminary data.</text>
</comment>
<feature type="binding site" evidence="7">
    <location>
        <begin position="262"/>
        <end position="265"/>
    </location>
    <ligand>
        <name>GTP</name>
        <dbReference type="ChEBI" id="CHEBI:37565"/>
    </ligand>
</feature>
<evidence type="ECO:0000256" key="4">
    <source>
        <dbReference type="ARBA" id="ARBA00022842"/>
    </source>
</evidence>
<feature type="binding site" evidence="8">
    <location>
        <position position="242"/>
    </location>
    <ligand>
        <name>Mg(2+)</name>
        <dbReference type="ChEBI" id="CHEBI:18420"/>
    </ligand>
</feature>
<keyword evidence="2 8" id="KW-0479">Metal-binding</keyword>
<evidence type="ECO:0000256" key="2">
    <source>
        <dbReference type="ARBA" id="ARBA00022723"/>
    </source>
</evidence>
<evidence type="ECO:0000256" key="3">
    <source>
        <dbReference type="ARBA" id="ARBA00022741"/>
    </source>
</evidence>
<dbReference type="Pfam" id="PF16360">
    <property type="entry name" value="GTP-bdg_M"/>
    <property type="match status" value="1"/>
</dbReference>
<dbReference type="PANTHER" id="PTHR10229">
    <property type="entry name" value="GTP-BINDING PROTEIN HFLX"/>
    <property type="match status" value="1"/>
</dbReference>
<dbReference type="InterPro" id="IPR030394">
    <property type="entry name" value="G_HFLX_dom"/>
</dbReference>
<comment type="cofactor">
    <cofactor evidence="8">
        <name>Mg(2+)</name>
        <dbReference type="ChEBI" id="CHEBI:18420"/>
    </cofactor>
</comment>
<protein>
    <recommendedName>
        <fullName evidence="6">GTPase HflX</fullName>
    </recommendedName>
    <alternativeName>
        <fullName evidence="6">GTP-binding protein HflX</fullName>
    </alternativeName>
</protein>
<sequence>MKFNENNEVIKNEEYRAVIAGIQTREDISYYMDELEGLAEAAGAEVCGRVIQSLEKPNTATLIGKGKVEELAEMCRAMDVDLVIFDDELSGIQIRNLEEALEVRVIDRTALILDIFARRAVSREGKLQIELAQLKYRMPRLTGMGKSLSRLGGGIGTRGPGEKKLETDRRHIAGRIDDIKAELKKSVLTRQVQRAGRQKSGLPVAALVGYTNSGKSALMNRLLEISEKEEKTVDSKDMLFATLDAQHRRISFKQGKEFILIDTVGFVSKLPHGLVEAFKSTLEEVRYADVLIHVVDNSYENRDFHIETTDRVLEQLGAGNKKKIMVYNKMDLEPEEPVDIGGSRVVCVSAKTGYNMERLMDAIEEALFGDRKECGMLVPYDRGDIISYLHENSEILSTEYRQDGTFLRGRFSIEDIEKFKSLVL</sequence>
<comment type="subunit">
    <text evidence="6">Monomer. Associates with the 50S ribosomal subunit.</text>
</comment>
<dbReference type="InterPro" id="IPR016496">
    <property type="entry name" value="GTPase_HflX"/>
</dbReference>
<organism evidence="10 11">
    <name type="scientific">Candidatus Allocopromorpha excrementigallinarum</name>
    <dbReference type="NCBI Taxonomy" id="2840742"/>
    <lineage>
        <taxon>Bacteria</taxon>
        <taxon>Bacillati</taxon>
        <taxon>Bacillota</taxon>
        <taxon>Clostridia</taxon>
        <taxon>Eubacteriales</taxon>
        <taxon>Eubacteriaceae</taxon>
        <taxon>Eubacteriaceae incertae sedis</taxon>
        <taxon>Candidatus Allocopromorpha</taxon>
    </lineage>
</organism>
<evidence type="ECO:0000256" key="7">
    <source>
        <dbReference type="PIRSR" id="PIRSR006809-1"/>
    </source>
</evidence>
<dbReference type="GO" id="GO:0046872">
    <property type="term" value="F:metal ion binding"/>
    <property type="evidence" value="ECO:0007669"/>
    <property type="project" value="UniProtKB-KW"/>
</dbReference>
<dbReference type="GO" id="GO:0043022">
    <property type="term" value="F:ribosome binding"/>
    <property type="evidence" value="ECO:0007669"/>
    <property type="project" value="TreeGrafter"/>
</dbReference>
<proteinExistence type="inferred from homology"/>
<dbReference type="InterPro" id="IPR042108">
    <property type="entry name" value="GTPase_HflX_N_sf"/>
</dbReference>
<dbReference type="Proteomes" id="UP000824090">
    <property type="component" value="Unassembled WGS sequence"/>
</dbReference>
<dbReference type="Gene3D" id="3.40.50.11060">
    <property type="entry name" value="GTPase HflX, N-terminal domain"/>
    <property type="match status" value="1"/>
</dbReference>
<accession>A0A9D1L5E0</accession>
<dbReference type="PIRSF" id="PIRSF006809">
    <property type="entry name" value="GTP-binding_hflX_prd"/>
    <property type="match status" value="1"/>
</dbReference>
<dbReference type="InterPro" id="IPR032305">
    <property type="entry name" value="GTP-bd_M"/>
</dbReference>
<comment type="subcellular location">
    <subcellularLocation>
        <location evidence="6">Cytoplasm</location>
    </subcellularLocation>
    <text evidence="6">May associate with membranes.</text>
</comment>
<feature type="binding site" evidence="7">
    <location>
        <begin position="240"/>
        <end position="244"/>
    </location>
    <ligand>
        <name>GTP</name>
        <dbReference type="ChEBI" id="CHEBI:37565"/>
    </ligand>
</feature>
<evidence type="ECO:0000313" key="10">
    <source>
        <dbReference type="EMBL" id="HIU25554.1"/>
    </source>
</evidence>
<dbReference type="NCBIfam" id="TIGR03156">
    <property type="entry name" value="GTP_HflX"/>
    <property type="match status" value="1"/>
</dbReference>
<dbReference type="AlphaFoldDB" id="A0A9D1L5E0"/>
<dbReference type="GO" id="GO:0005525">
    <property type="term" value="F:GTP binding"/>
    <property type="evidence" value="ECO:0007669"/>
    <property type="project" value="UniProtKB-UniRule"/>
</dbReference>
<evidence type="ECO:0000259" key="9">
    <source>
        <dbReference type="PROSITE" id="PS51705"/>
    </source>
</evidence>
<feature type="binding site" evidence="7">
    <location>
        <begin position="328"/>
        <end position="331"/>
    </location>
    <ligand>
        <name>GTP</name>
        <dbReference type="ChEBI" id="CHEBI:37565"/>
    </ligand>
</feature>
<evidence type="ECO:0000256" key="1">
    <source>
        <dbReference type="ARBA" id="ARBA00022490"/>
    </source>
</evidence>
<keyword evidence="3 6" id="KW-0547">Nucleotide-binding</keyword>
<gene>
    <name evidence="6 10" type="primary">hflX</name>
    <name evidence="10" type="ORF">IAC50_03580</name>
</gene>
<evidence type="ECO:0000313" key="11">
    <source>
        <dbReference type="Proteomes" id="UP000824090"/>
    </source>
</evidence>
<keyword evidence="5 6" id="KW-0342">GTP-binding</keyword>
<comment type="function">
    <text evidence="6">GTPase that associates with the 50S ribosomal subunit and may have a role during protein synthesis or ribosome biogenesis.</text>
</comment>
<dbReference type="GO" id="GO:0003924">
    <property type="term" value="F:GTPase activity"/>
    <property type="evidence" value="ECO:0007669"/>
    <property type="project" value="UniProtKB-UniRule"/>
</dbReference>
<dbReference type="GO" id="GO:0005737">
    <property type="term" value="C:cytoplasm"/>
    <property type="evidence" value="ECO:0007669"/>
    <property type="project" value="UniProtKB-SubCell"/>
</dbReference>
<dbReference type="PANTHER" id="PTHR10229:SF0">
    <property type="entry name" value="GTP-BINDING PROTEIN 6-RELATED"/>
    <property type="match status" value="1"/>
</dbReference>
<reference evidence="10" key="2">
    <citation type="journal article" date="2021" name="PeerJ">
        <title>Extensive microbial diversity within the chicken gut microbiome revealed by metagenomics and culture.</title>
        <authorList>
            <person name="Gilroy R."/>
            <person name="Ravi A."/>
            <person name="Getino M."/>
            <person name="Pursley I."/>
            <person name="Horton D.L."/>
            <person name="Alikhan N.F."/>
            <person name="Baker D."/>
            <person name="Gharbi K."/>
            <person name="Hall N."/>
            <person name="Watson M."/>
            <person name="Adriaenssens E.M."/>
            <person name="Foster-Nyarko E."/>
            <person name="Jarju S."/>
            <person name="Secka A."/>
            <person name="Antonio M."/>
            <person name="Oren A."/>
            <person name="Chaudhuri R.R."/>
            <person name="La Ragione R."/>
            <person name="Hildebrand F."/>
            <person name="Pallen M.J."/>
        </authorList>
    </citation>
    <scope>NUCLEOTIDE SEQUENCE</scope>
    <source>
        <strain evidence="10">ChiHcec3-6078</strain>
    </source>
</reference>
<dbReference type="PROSITE" id="PS51705">
    <property type="entry name" value="G_HFLX"/>
    <property type="match status" value="1"/>
</dbReference>
<dbReference type="FunFam" id="3.40.50.11060:FF:000001">
    <property type="entry name" value="GTPase HflX"/>
    <property type="match status" value="1"/>
</dbReference>
<evidence type="ECO:0000256" key="5">
    <source>
        <dbReference type="ARBA" id="ARBA00023134"/>
    </source>
</evidence>
<keyword evidence="4 8" id="KW-0460">Magnesium</keyword>
<dbReference type="Pfam" id="PF01926">
    <property type="entry name" value="MMR_HSR1"/>
    <property type="match status" value="1"/>
</dbReference>
<dbReference type="InterPro" id="IPR027417">
    <property type="entry name" value="P-loop_NTPase"/>
</dbReference>
<dbReference type="InterPro" id="IPR025121">
    <property type="entry name" value="GTPase_HflX_N"/>
</dbReference>
<dbReference type="Pfam" id="PF13167">
    <property type="entry name" value="GTP-bdg_N"/>
    <property type="match status" value="1"/>
</dbReference>
<name>A0A9D1L5E0_9FIRM</name>
<dbReference type="CDD" id="cd01878">
    <property type="entry name" value="HflX"/>
    <property type="match status" value="1"/>
</dbReference>
<evidence type="ECO:0000256" key="6">
    <source>
        <dbReference type="HAMAP-Rule" id="MF_00900"/>
    </source>
</evidence>
<keyword evidence="1 6" id="KW-0963">Cytoplasm</keyword>
<dbReference type="HAMAP" id="MF_00900">
    <property type="entry name" value="GTPase_HflX"/>
    <property type="match status" value="1"/>
</dbReference>
<feature type="binding site" evidence="8">
    <location>
        <position position="216"/>
    </location>
    <ligand>
        <name>Mg(2+)</name>
        <dbReference type="ChEBI" id="CHEBI:18420"/>
    </ligand>
</feature>
<dbReference type="Gene3D" id="6.10.250.2860">
    <property type="match status" value="1"/>
</dbReference>
<feature type="binding site" evidence="7">
    <location>
        <begin position="209"/>
        <end position="216"/>
    </location>
    <ligand>
        <name>GTP</name>
        <dbReference type="ChEBI" id="CHEBI:37565"/>
    </ligand>
</feature>
<dbReference type="EMBL" id="DVMP01000070">
    <property type="protein sequence ID" value="HIU25554.1"/>
    <property type="molecule type" value="Genomic_DNA"/>
</dbReference>
<comment type="similarity">
    <text evidence="6">Belongs to the TRAFAC class OBG-HflX-like GTPase superfamily. HflX GTPase family.</text>
</comment>
<dbReference type="Pfam" id="PF19275">
    <property type="entry name" value="HflX_C"/>
    <property type="match status" value="1"/>
</dbReference>
<feature type="domain" description="Hflx-type G" evidence="9">
    <location>
        <begin position="203"/>
        <end position="371"/>
    </location>
</feature>